<evidence type="ECO:0000313" key="2">
    <source>
        <dbReference type="Proteomes" id="UP001459277"/>
    </source>
</evidence>
<evidence type="ECO:0000313" key="1">
    <source>
        <dbReference type="EMBL" id="KAL0008666.1"/>
    </source>
</evidence>
<sequence length="133" mass="14423">MPHSSTAYSVTITHNSRVCLFPNSPSPHISPLPLTLDSHWVLSGDGFSELRIWLVEGAGLKLDLVNCARLGGVDSEGNAAMTLRASSKAAFGTIVGIFVSVGQITRGKLRSVELQNLLWTMTLQFTMAGFWYV</sequence>
<gene>
    <name evidence="1" type="ORF">SO802_010168</name>
</gene>
<proteinExistence type="predicted"/>
<reference evidence="1 2" key="1">
    <citation type="submission" date="2024-01" db="EMBL/GenBank/DDBJ databases">
        <title>A telomere-to-telomere, gap-free genome of sweet tea (Lithocarpus litseifolius).</title>
        <authorList>
            <person name="Zhou J."/>
        </authorList>
    </citation>
    <scope>NUCLEOTIDE SEQUENCE [LARGE SCALE GENOMIC DNA]</scope>
    <source>
        <strain evidence="1">Zhou-2022a</strain>
        <tissue evidence="1">Leaf</tissue>
    </source>
</reference>
<organism evidence="1 2">
    <name type="scientific">Lithocarpus litseifolius</name>
    <dbReference type="NCBI Taxonomy" id="425828"/>
    <lineage>
        <taxon>Eukaryota</taxon>
        <taxon>Viridiplantae</taxon>
        <taxon>Streptophyta</taxon>
        <taxon>Embryophyta</taxon>
        <taxon>Tracheophyta</taxon>
        <taxon>Spermatophyta</taxon>
        <taxon>Magnoliopsida</taxon>
        <taxon>eudicotyledons</taxon>
        <taxon>Gunneridae</taxon>
        <taxon>Pentapetalae</taxon>
        <taxon>rosids</taxon>
        <taxon>fabids</taxon>
        <taxon>Fagales</taxon>
        <taxon>Fagaceae</taxon>
        <taxon>Lithocarpus</taxon>
    </lineage>
</organism>
<dbReference type="Proteomes" id="UP001459277">
    <property type="component" value="Unassembled WGS sequence"/>
</dbReference>
<keyword evidence="2" id="KW-1185">Reference proteome</keyword>
<comment type="caution">
    <text evidence="1">The sequence shown here is derived from an EMBL/GenBank/DDBJ whole genome shotgun (WGS) entry which is preliminary data.</text>
</comment>
<dbReference type="AlphaFoldDB" id="A0AAW2DE45"/>
<accession>A0AAW2DE45</accession>
<protein>
    <submittedName>
        <fullName evidence="1">Uncharacterized protein</fullName>
    </submittedName>
</protein>
<dbReference type="EMBL" id="JAZDWU010000003">
    <property type="protein sequence ID" value="KAL0008666.1"/>
    <property type="molecule type" value="Genomic_DNA"/>
</dbReference>
<name>A0AAW2DE45_9ROSI</name>